<evidence type="ECO:0000313" key="2">
    <source>
        <dbReference type="Proteomes" id="UP000004070"/>
    </source>
</evidence>
<dbReference type="Proteomes" id="UP000004070">
    <property type="component" value="Unassembled WGS sequence"/>
</dbReference>
<reference evidence="1 2" key="1">
    <citation type="submission" date="2009-01" db="EMBL/GenBank/DDBJ databases">
        <authorList>
            <person name="Madupu R."/>
            <person name="Sebastian Y."/>
            <person name="Durkin A.S."/>
            <person name="Torralba M."/>
            <person name="Methe B."/>
            <person name="Sutton G.G."/>
            <person name="Strausberg R.L."/>
            <person name="Nelson K.E."/>
        </authorList>
    </citation>
    <scope>NUCLEOTIDE SEQUENCE [LARGE SCALE GENOMIC DNA]</scope>
    <source>
        <strain evidence="1 2">ATCC 49626</strain>
    </source>
</reference>
<dbReference type="AlphaFoldDB" id="B9CLY1"/>
<dbReference type="RefSeq" id="WP_003149008.1">
    <property type="nucleotide sequence ID" value="NZ_ACFE01000002.1"/>
</dbReference>
<evidence type="ECO:0000313" key="1">
    <source>
        <dbReference type="EMBL" id="EEE17257.1"/>
    </source>
</evidence>
<dbReference type="EMBL" id="ACFE01000002">
    <property type="protein sequence ID" value="EEE17257.1"/>
    <property type="molecule type" value="Genomic_DNA"/>
</dbReference>
<name>B9CLY1_LANR4</name>
<dbReference type="GeneID" id="84904516"/>
<accession>B9CLY1</accession>
<organism evidence="1 2">
    <name type="scientific">Lancefieldella rimae (strain ATCC 49626 / DSM 7090 / CCUG 31168 / NBRC 15546 / VPI D140H-11A)</name>
    <name type="common">Atopobium rimae</name>
    <dbReference type="NCBI Taxonomy" id="553184"/>
    <lineage>
        <taxon>Bacteria</taxon>
        <taxon>Bacillati</taxon>
        <taxon>Actinomycetota</taxon>
        <taxon>Coriobacteriia</taxon>
        <taxon>Coriobacteriales</taxon>
        <taxon>Atopobiaceae</taxon>
        <taxon>Lancefieldella</taxon>
    </lineage>
</organism>
<proteinExistence type="predicted"/>
<gene>
    <name evidence="1" type="ORF">ATORI0001_1316</name>
</gene>
<comment type="caution">
    <text evidence="1">The sequence shown here is derived from an EMBL/GenBank/DDBJ whole genome shotgun (WGS) entry which is preliminary data.</text>
</comment>
<protein>
    <submittedName>
        <fullName evidence="1">Tat pathway signal sequence domain protein</fullName>
    </submittedName>
</protein>
<sequence length="234" mass="26083">MGSNFLTRRSAVKVLGGAGLSILGSSLVGCSQQNGKRFPKVITPKSVIESDQKTVWFSGFEEDVSVKKEVYGFFVLGQNTAAYYDLNKTLTMGDVTRMSDEELVKKATEDFSQSPESGYYKLTLLQDKTGNDVEAETLGFMDYYFENGSEKSSGNMLGITSETKKFGTIYDFDFVGFTEKYVYWSQKGPREVDHEDFKVEMDSESGGMFTRIPKGTSSNYSFKLDSLDSGIEVK</sequence>